<comment type="caution">
    <text evidence="3">The sequence shown here is derived from an EMBL/GenBank/DDBJ whole genome shotgun (WGS) entry which is preliminary data.</text>
</comment>
<reference evidence="3" key="1">
    <citation type="submission" date="2020-11" db="EMBL/GenBank/DDBJ databases">
        <authorList>
            <consortium name="DOE Joint Genome Institute"/>
            <person name="Ahrendt S."/>
            <person name="Riley R."/>
            <person name="Andreopoulos W."/>
            <person name="Labutti K."/>
            <person name="Pangilinan J."/>
            <person name="Ruiz-Duenas F.J."/>
            <person name="Barrasa J.M."/>
            <person name="Sanchez-Garcia M."/>
            <person name="Camarero S."/>
            <person name="Miyauchi S."/>
            <person name="Serrano A."/>
            <person name="Linde D."/>
            <person name="Babiker R."/>
            <person name="Drula E."/>
            <person name="Ayuso-Fernandez I."/>
            <person name="Pacheco R."/>
            <person name="Padilla G."/>
            <person name="Ferreira P."/>
            <person name="Barriuso J."/>
            <person name="Kellner H."/>
            <person name="Castanera R."/>
            <person name="Alfaro M."/>
            <person name="Ramirez L."/>
            <person name="Pisabarro A.G."/>
            <person name="Kuo A."/>
            <person name="Tritt A."/>
            <person name="Lipzen A."/>
            <person name="He G."/>
            <person name="Yan M."/>
            <person name="Ng V."/>
            <person name="Cullen D."/>
            <person name="Martin F."/>
            <person name="Rosso M.-N."/>
            <person name="Henrissat B."/>
            <person name="Hibbett D."/>
            <person name="Martinez A.T."/>
            <person name="Grigoriev I.V."/>
        </authorList>
    </citation>
    <scope>NUCLEOTIDE SEQUENCE</scope>
    <source>
        <strain evidence="3">AH 40177</strain>
    </source>
</reference>
<dbReference type="AlphaFoldDB" id="A0A9P5PGB7"/>
<gene>
    <name evidence="3" type="ORF">BDP27DRAFT_1451564</name>
</gene>
<proteinExistence type="predicted"/>
<dbReference type="OrthoDB" id="2675435at2759"/>
<evidence type="ECO:0000256" key="1">
    <source>
        <dbReference type="SAM" id="MobiDB-lite"/>
    </source>
</evidence>
<name>A0A9P5PGB7_9AGAR</name>
<organism evidence="3 4">
    <name type="scientific">Rhodocollybia butyracea</name>
    <dbReference type="NCBI Taxonomy" id="206335"/>
    <lineage>
        <taxon>Eukaryota</taxon>
        <taxon>Fungi</taxon>
        <taxon>Dikarya</taxon>
        <taxon>Basidiomycota</taxon>
        <taxon>Agaricomycotina</taxon>
        <taxon>Agaricomycetes</taxon>
        <taxon>Agaricomycetidae</taxon>
        <taxon>Agaricales</taxon>
        <taxon>Marasmiineae</taxon>
        <taxon>Omphalotaceae</taxon>
        <taxon>Rhodocollybia</taxon>
    </lineage>
</organism>
<dbReference type="EMBL" id="JADNRY010000160">
    <property type="protein sequence ID" value="KAF9062861.1"/>
    <property type="molecule type" value="Genomic_DNA"/>
</dbReference>
<keyword evidence="2" id="KW-1133">Transmembrane helix</keyword>
<feature type="compositionally biased region" description="Polar residues" evidence="1">
    <location>
        <begin position="249"/>
        <end position="264"/>
    </location>
</feature>
<evidence type="ECO:0000313" key="3">
    <source>
        <dbReference type="EMBL" id="KAF9062861.1"/>
    </source>
</evidence>
<feature type="transmembrane region" description="Helical" evidence="2">
    <location>
        <begin position="90"/>
        <end position="112"/>
    </location>
</feature>
<evidence type="ECO:0000313" key="4">
    <source>
        <dbReference type="Proteomes" id="UP000772434"/>
    </source>
</evidence>
<evidence type="ECO:0000256" key="2">
    <source>
        <dbReference type="SAM" id="Phobius"/>
    </source>
</evidence>
<keyword evidence="4" id="KW-1185">Reference proteome</keyword>
<feature type="transmembrane region" description="Helical" evidence="2">
    <location>
        <begin position="58"/>
        <end position="78"/>
    </location>
</feature>
<feature type="transmembrane region" description="Helical" evidence="2">
    <location>
        <begin position="190"/>
        <end position="212"/>
    </location>
</feature>
<dbReference type="Proteomes" id="UP000772434">
    <property type="component" value="Unassembled WGS sequence"/>
</dbReference>
<keyword evidence="2" id="KW-0812">Transmembrane</keyword>
<sequence>MTIFFRFVGRFLIYGVQIGDQLKFCIFFSRYSPFIDTILAIEEKLNPHVSSASCYRTIAFNTLFAGLGIGISDLILIIRTYALYQRSRKVFAILIISWSAVFVVNVLSAIKWNDSDTLAFSESITLSGGSSCFLIGQNKTGLVSYISLLLGETVVVALTLWQGFRESHYSKHGFYEATQNVLITFHRDGVLFYMCILPITLGNALLTVYAPAQLQILETPLRVMHSIFCCKLIIHVREIANPPDDETQDLSTLNFHNSSSEMEV</sequence>
<feature type="transmembrane region" description="Helical" evidence="2">
    <location>
        <begin position="142"/>
        <end position="164"/>
    </location>
</feature>
<accession>A0A9P5PGB7</accession>
<protein>
    <submittedName>
        <fullName evidence="3">Uncharacterized protein</fullName>
    </submittedName>
</protein>
<keyword evidence="2" id="KW-0472">Membrane</keyword>
<feature type="region of interest" description="Disordered" evidence="1">
    <location>
        <begin position="245"/>
        <end position="264"/>
    </location>
</feature>